<comment type="caution">
    <text evidence="1">The sequence shown here is derived from an EMBL/GenBank/DDBJ whole genome shotgun (WGS) entry which is preliminary data.</text>
</comment>
<gene>
    <name evidence="1" type="ORF">COLO4_38173</name>
</gene>
<keyword evidence="2" id="KW-1185">Reference proteome</keyword>
<evidence type="ECO:0000313" key="1">
    <source>
        <dbReference type="EMBL" id="OMO50222.1"/>
    </source>
</evidence>
<dbReference type="Proteomes" id="UP000187203">
    <property type="component" value="Unassembled WGS sequence"/>
</dbReference>
<accession>A0A1R3FWJ4</accession>
<dbReference type="AlphaFoldDB" id="A0A1R3FWJ4"/>
<protein>
    <submittedName>
        <fullName evidence="1">Uncharacterized protein</fullName>
    </submittedName>
</protein>
<dbReference type="EMBL" id="AWUE01024636">
    <property type="protein sequence ID" value="OMO50222.1"/>
    <property type="molecule type" value="Genomic_DNA"/>
</dbReference>
<organism evidence="1 2">
    <name type="scientific">Corchorus olitorius</name>
    <dbReference type="NCBI Taxonomy" id="93759"/>
    <lineage>
        <taxon>Eukaryota</taxon>
        <taxon>Viridiplantae</taxon>
        <taxon>Streptophyta</taxon>
        <taxon>Embryophyta</taxon>
        <taxon>Tracheophyta</taxon>
        <taxon>Spermatophyta</taxon>
        <taxon>Magnoliopsida</taxon>
        <taxon>eudicotyledons</taxon>
        <taxon>Gunneridae</taxon>
        <taxon>Pentapetalae</taxon>
        <taxon>rosids</taxon>
        <taxon>malvids</taxon>
        <taxon>Malvales</taxon>
        <taxon>Malvaceae</taxon>
        <taxon>Grewioideae</taxon>
        <taxon>Apeibeae</taxon>
        <taxon>Corchorus</taxon>
    </lineage>
</organism>
<proteinExistence type="predicted"/>
<evidence type="ECO:0000313" key="2">
    <source>
        <dbReference type="Proteomes" id="UP000187203"/>
    </source>
</evidence>
<name>A0A1R3FWJ4_9ROSI</name>
<sequence length="56" mass="6035">MSSSSSKPHLAQTLAAILSKLFTVAAAMARREASFSVLGWSSHTRNLLPSTFQTQI</sequence>
<reference evidence="2" key="1">
    <citation type="submission" date="2013-09" db="EMBL/GenBank/DDBJ databases">
        <title>Corchorus olitorius genome sequencing.</title>
        <authorList>
            <person name="Alam M."/>
            <person name="Haque M.S."/>
            <person name="Islam M.S."/>
            <person name="Emdad E.M."/>
            <person name="Islam M.M."/>
            <person name="Ahmed B."/>
            <person name="Halim A."/>
            <person name="Hossen Q.M.M."/>
            <person name="Hossain M.Z."/>
            <person name="Ahmed R."/>
            <person name="Khan M.M."/>
            <person name="Islam R."/>
            <person name="Rashid M.M."/>
            <person name="Khan S.A."/>
            <person name="Rahman M.S."/>
            <person name="Alam M."/>
            <person name="Yahiya A.S."/>
            <person name="Khan M.S."/>
            <person name="Azam M.S."/>
            <person name="Haque T."/>
            <person name="Lashkar M.Z.H."/>
            <person name="Akhand A.I."/>
            <person name="Morshed G."/>
            <person name="Roy S."/>
            <person name="Uddin K.S."/>
            <person name="Rabeya T."/>
            <person name="Hossain A.S."/>
            <person name="Chowdhury A."/>
            <person name="Snigdha A.R."/>
            <person name="Mortoza M.S."/>
            <person name="Matin S.A."/>
            <person name="Hoque S.M.E."/>
            <person name="Islam M.K."/>
            <person name="Roy D.K."/>
            <person name="Haider R."/>
            <person name="Moosa M.M."/>
            <person name="Elias S.M."/>
            <person name="Hasan A.M."/>
            <person name="Jahan S."/>
            <person name="Shafiuddin M."/>
            <person name="Mahmood N."/>
            <person name="Shommy N.S."/>
        </authorList>
    </citation>
    <scope>NUCLEOTIDE SEQUENCE [LARGE SCALE GENOMIC DNA]</scope>
    <source>
        <strain evidence="2">cv. O-4</strain>
    </source>
</reference>